<dbReference type="AlphaFoldDB" id="A0A1Q9CDJ3"/>
<dbReference type="GO" id="GO:0003964">
    <property type="term" value="F:RNA-directed DNA polymerase activity"/>
    <property type="evidence" value="ECO:0007669"/>
    <property type="project" value="UniProtKB-KW"/>
</dbReference>
<feature type="domain" description="Reverse transcriptase" evidence="1">
    <location>
        <begin position="249"/>
        <end position="491"/>
    </location>
</feature>
<comment type="caution">
    <text evidence="2">The sequence shown here is derived from an EMBL/GenBank/DDBJ whole genome shotgun (WGS) entry which is preliminary data.</text>
</comment>
<evidence type="ECO:0000313" key="3">
    <source>
        <dbReference type="Proteomes" id="UP000186817"/>
    </source>
</evidence>
<protein>
    <submittedName>
        <fullName evidence="2">LINE-1 reverse transcriptase-like</fullName>
    </submittedName>
</protein>
<dbReference type="OrthoDB" id="447382at2759"/>
<evidence type="ECO:0000313" key="2">
    <source>
        <dbReference type="EMBL" id="OLP80991.1"/>
    </source>
</evidence>
<keyword evidence="3" id="KW-1185">Reference proteome</keyword>
<dbReference type="InterPro" id="IPR000477">
    <property type="entry name" value="RT_dom"/>
</dbReference>
<dbReference type="Pfam" id="PF00078">
    <property type="entry name" value="RVT_1"/>
    <property type="match status" value="1"/>
</dbReference>
<keyword evidence="2" id="KW-0548">Nucleotidyltransferase</keyword>
<proteinExistence type="predicted"/>
<dbReference type="PROSITE" id="PS50878">
    <property type="entry name" value="RT_POL"/>
    <property type="match status" value="1"/>
</dbReference>
<dbReference type="SUPFAM" id="SSF56672">
    <property type="entry name" value="DNA/RNA polymerases"/>
    <property type="match status" value="1"/>
</dbReference>
<sequence length="491" mass="54839">MFDHEASKQVTVYNVGSSPGTLKNPIHANRFAAIFEDEMQHVSSGNLSIDALYADMTKAFYTAAQRCVPASCFKPARPWISDHTLSLLEARDRSRSINDRIMERAYTLDIKQSVKQDRTRWLDGLLSNGNWDEIRKLRRNSKSNHLRGRLRDMQGNTVDSDQRAETLAEYFAKVQWAVRPVTCAIRHEPLGDPLPVDVGTFSAGEVARAGKQLKRNKASGVDEVPAEFWKAVCSEHAPACKYVVELCNCVWASGHVPKAWHEATIRAIFKKGDPLSCENSRPISLISAAYKLFAVALLNRLKNAGAESRLSSTQFGFRSQRGSSDAILIARRLLEDAWSRKDSSLILMALDWAKAFDSISPTSLAMALERFGVPPSFINIVASIYSDRKFTVRDCGCTSNKYDQHHGISQGCPLSPFLFSIMMTVLIADASYAVKNTLSNHLPKAIVNELMYADDTLLVAMDSDFAATHMRDIERCGSQYGLSFNWRKVEI</sequence>
<evidence type="ECO:0000259" key="1">
    <source>
        <dbReference type="PROSITE" id="PS50878"/>
    </source>
</evidence>
<gene>
    <name evidence="2" type="ORF">AK812_SmicGene38530</name>
</gene>
<dbReference type="EMBL" id="LSRX01001324">
    <property type="protein sequence ID" value="OLP80991.1"/>
    <property type="molecule type" value="Genomic_DNA"/>
</dbReference>
<keyword evidence="2" id="KW-0695">RNA-directed DNA polymerase</keyword>
<dbReference type="Proteomes" id="UP000186817">
    <property type="component" value="Unassembled WGS sequence"/>
</dbReference>
<reference evidence="2 3" key="1">
    <citation type="submission" date="2016-02" db="EMBL/GenBank/DDBJ databases">
        <title>Genome analysis of coral dinoflagellate symbionts highlights evolutionary adaptations to a symbiotic lifestyle.</title>
        <authorList>
            <person name="Aranda M."/>
            <person name="Li Y."/>
            <person name="Liew Y.J."/>
            <person name="Baumgarten S."/>
            <person name="Simakov O."/>
            <person name="Wilson M."/>
            <person name="Piel J."/>
            <person name="Ashoor H."/>
            <person name="Bougouffa S."/>
            <person name="Bajic V.B."/>
            <person name="Ryu T."/>
            <person name="Ravasi T."/>
            <person name="Bayer T."/>
            <person name="Micklem G."/>
            <person name="Kim H."/>
            <person name="Bhak J."/>
            <person name="Lajeunesse T.C."/>
            <person name="Voolstra C.R."/>
        </authorList>
    </citation>
    <scope>NUCLEOTIDE SEQUENCE [LARGE SCALE GENOMIC DNA]</scope>
    <source>
        <strain evidence="2 3">CCMP2467</strain>
    </source>
</reference>
<dbReference type="InterPro" id="IPR043502">
    <property type="entry name" value="DNA/RNA_pol_sf"/>
</dbReference>
<organism evidence="2 3">
    <name type="scientific">Symbiodinium microadriaticum</name>
    <name type="common">Dinoflagellate</name>
    <name type="synonym">Zooxanthella microadriatica</name>
    <dbReference type="NCBI Taxonomy" id="2951"/>
    <lineage>
        <taxon>Eukaryota</taxon>
        <taxon>Sar</taxon>
        <taxon>Alveolata</taxon>
        <taxon>Dinophyceae</taxon>
        <taxon>Suessiales</taxon>
        <taxon>Symbiodiniaceae</taxon>
        <taxon>Symbiodinium</taxon>
    </lineage>
</organism>
<accession>A0A1Q9CDJ3</accession>
<name>A0A1Q9CDJ3_SYMMI</name>
<keyword evidence="2" id="KW-0808">Transferase</keyword>
<dbReference type="CDD" id="cd01650">
    <property type="entry name" value="RT_nLTR_like"/>
    <property type="match status" value="1"/>
</dbReference>
<dbReference type="OMA" id="WHEATIR"/>
<dbReference type="PANTHER" id="PTHR19446">
    <property type="entry name" value="REVERSE TRANSCRIPTASES"/>
    <property type="match status" value="1"/>
</dbReference>